<organism evidence="1 2">
    <name type="scientific">Sphingobacterium nematocida</name>
    <dbReference type="NCBI Taxonomy" id="1513896"/>
    <lineage>
        <taxon>Bacteria</taxon>
        <taxon>Pseudomonadati</taxon>
        <taxon>Bacteroidota</taxon>
        <taxon>Sphingobacteriia</taxon>
        <taxon>Sphingobacteriales</taxon>
        <taxon>Sphingobacteriaceae</taxon>
        <taxon>Sphingobacterium</taxon>
    </lineage>
</organism>
<sequence length="72" mass="8246">MGNPDLFLKHDLLTIDNTRISDDFFRLINVPYSGYYVSERLKEAMEAEGFTGMAFQKMHMIDNKIKIIGASS</sequence>
<dbReference type="EMBL" id="FUZF01000001">
    <property type="protein sequence ID" value="SKB36252.1"/>
    <property type="molecule type" value="Genomic_DNA"/>
</dbReference>
<dbReference type="OrthoDB" id="824604at2"/>
<keyword evidence="2" id="KW-1185">Reference proteome</keyword>
<evidence type="ECO:0000313" key="1">
    <source>
        <dbReference type="EMBL" id="SKB36252.1"/>
    </source>
</evidence>
<dbReference type="Proteomes" id="UP000190150">
    <property type="component" value="Unassembled WGS sequence"/>
</dbReference>
<gene>
    <name evidence="1" type="ORF">SAMN05660841_00020</name>
</gene>
<dbReference type="RefSeq" id="WP_139375154.1">
    <property type="nucleotide sequence ID" value="NZ_FUZF01000001.1"/>
</dbReference>
<name>A0A1T5AMM4_9SPHI</name>
<dbReference type="STRING" id="1513896.SAMN05660841_00020"/>
<accession>A0A1T5AMM4</accession>
<evidence type="ECO:0000313" key="2">
    <source>
        <dbReference type="Proteomes" id="UP000190150"/>
    </source>
</evidence>
<reference evidence="2" key="1">
    <citation type="submission" date="2017-02" db="EMBL/GenBank/DDBJ databases">
        <authorList>
            <person name="Varghese N."/>
            <person name="Submissions S."/>
        </authorList>
    </citation>
    <scope>NUCLEOTIDE SEQUENCE [LARGE SCALE GENOMIC DNA]</scope>
    <source>
        <strain evidence="2">DSM 24091</strain>
    </source>
</reference>
<proteinExistence type="predicted"/>
<dbReference type="AlphaFoldDB" id="A0A1T5AMM4"/>
<protein>
    <submittedName>
        <fullName evidence="1">Uncharacterized protein</fullName>
    </submittedName>
</protein>